<evidence type="ECO:0000259" key="1">
    <source>
        <dbReference type="Pfam" id="PF13460"/>
    </source>
</evidence>
<dbReference type="Proteomes" id="UP000664417">
    <property type="component" value="Unassembled WGS sequence"/>
</dbReference>
<proteinExistence type="predicted"/>
<dbReference type="Pfam" id="PF13460">
    <property type="entry name" value="NAD_binding_10"/>
    <property type="match status" value="1"/>
</dbReference>
<dbReference type="PANTHER" id="PTHR43245">
    <property type="entry name" value="BIFUNCTIONAL POLYMYXIN RESISTANCE PROTEIN ARNA"/>
    <property type="match status" value="1"/>
</dbReference>
<evidence type="ECO:0000313" key="3">
    <source>
        <dbReference type="Proteomes" id="UP000664417"/>
    </source>
</evidence>
<dbReference type="AlphaFoldDB" id="A0A8J7QP26"/>
<gene>
    <name evidence="2" type="ORF">J3U88_29545</name>
</gene>
<dbReference type="InterPro" id="IPR016040">
    <property type="entry name" value="NAD(P)-bd_dom"/>
</dbReference>
<sequence>MHLLVAGASGYIGQRLLPTLLAEGHRVTCLVRDPARFAAPAGAGPNLEILRGDLLDPYNLPILPGTIEGAYYLVHSMTAGEGDFREKEAACARNFTAALKPTACRHIVYLSGIANDPRLSHHLSSRVGVESVLQESGIPVTVLRAAIIIGSGSASFEIIRDLVEKLPIMIAPRWLNTRCQPIGVRDVVVYLTRVLDQPAAFGKIWDIGGPDVLSYREMLLGFAQQRRLRRWIHTVPVLTPRLSSYWLYFITSTSYHLACSLVDSMKNEVVVERTGIETVVPHTPADYATALARAFEKIDNNQVLSSWKDSIVSGTISDADINHLQVPRNGVYRDEHILPITRPVAETRALVYGIGGDRGWYVMNWAWSLRGLLDRFVGGIGLRRGRRNKDSLRIGDPLDFWRVLVTDTAQNRLTLYAEMKLPGEAWLEFEIQGETNPNLRVTTIFRPRGVLGRLYWYGILPMHRHVFRAINRFLAQPPKNRPLDGQPRVREAK</sequence>
<reference evidence="2" key="1">
    <citation type="submission" date="2021-03" db="EMBL/GenBank/DDBJ databases">
        <authorList>
            <person name="Wang G."/>
        </authorList>
    </citation>
    <scope>NUCLEOTIDE SEQUENCE</scope>
    <source>
        <strain evidence="2">KCTC 12899</strain>
    </source>
</reference>
<dbReference type="InterPro" id="IPR036291">
    <property type="entry name" value="NAD(P)-bd_dom_sf"/>
</dbReference>
<feature type="domain" description="NAD(P)-binding" evidence="1">
    <location>
        <begin position="7"/>
        <end position="147"/>
    </location>
</feature>
<dbReference type="InterPro" id="IPR050177">
    <property type="entry name" value="Lipid_A_modif_metabolic_enz"/>
</dbReference>
<dbReference type="RefSeq" id="WP_207862628.1">
    <property type="nucleotide sequence ID" value="NZ_JAFREP010000040.1"/>
</dbReference>
<protein>
    <submittedName>
        <fullName evidence="2">SDR family oxidoreductase</fullName>
    </submittedName>
</protein>
<dbReference type="Gene3D" id="3.40.50.720">
    <property type="entry name" value="NAD(P)-binding Rossmann-like Domain"/>
    <property type="match status" value="1"/>
</dbReference>
<comment type="caution">
    <text evidence="2">The sequence shown here is derived from an EMBL/GenBank/DDBJ whole genome shotgun (WGS) entry which is preliminary data.</text>
</comment>
<accession>A0A8J7QP26</accession>
<dbReference type="EMBL" id="JAFREP010000040">
    <property type="protein sequence ID" value="MBO1322655.1"/>
    <property type="molecule type" value="Genomic_DNA"/>
</dbReference>
<name>A0A8J7QP26_9BACT</name>
<organism evidence="2 3">
    <name type="scientific">Acanthopleuribacter pedis</name>
    <dbReference type="NCBI Taxonomy" id="442870"/>
    <lineage>
        <taxon>Bacteria</taxon>
        <taxon>Pseudomonadati</taxon>
        <taxon>Acidobacteriota</taxon>
        <taxon>Holophagae</taxon>
        <taxon>Acanthopleuribacterales</taxon>
        <taxon>Acanthopleuribacteraceae</taxon>
        <taxon>Acanthopleuribacter</taxon>
    </lineage>
</organism>
<evidence type="ECO:0000313" key="2">
    <source>
        <dbReference type="EMBL" id="MBO1322655.1"/>
    </source>
</evidence>
<dbReference type="Pfam" id="PF11066">
    <property type="entry name" value="DUF2867"/>
    <property type="match status" value="1"/>
</dbReference>
<dbReference type="InterPro" id="IPR021295">
    <property type="entry name" value="DUF2867"/>
</dbReference>
<keyword evidence="3" id="KW-1185">Reference proteome</keyword>
<dbReference type="SUPFAM" id="SSF51735">
    <property type="entry name" value="NAD(P)-binding Rossmann-fold domains"/>
    <property type="match status" value="1"/>
</dbReference>